<accession>A0ABW4L798</accession>
<feature type="compositionally biased region" description="Pro residues" evidence="1">
    <location>
        <begin position="38"/>
        <end position="58"/>
    </location>
</feature>
<keyword evidence="2" id="KW-0812">Transmembrane</keyword>
<feature type="region of interest" description="Disordered" evidence="1">
    <location>
        <begin position="109"/>
        <end position="128"/>
    </location>
</feature>
<evidence type="ECO:0000313" key="4">
    <source>
        <dbReference type="Proteomes" id="UP001597277"/>
    </source>
</evidence>
<feature type="region of interest" description="Disordered" evidence="1">
    <location>
        <begin position="1"/>
        <end position="67"/>
    </location>
</feature>
<keyword evidence="4" id="KW-1185">Reference proteome</keyword>
<evidence type="ECO:0000256" key="2">
    <source>
        <dbReference type="SAM" id="Phobius"/>
    </source>
</evidence>
<dbReference type="RefSeq" id="WP_388007835.1">
    <property type="nucleotide sequence ID" value="NZ_JBHUEE010000007.1"/>
</dbReference>
<keyword evidence="2" id="KW-1133">Transmembrane helix</keyword>
<dbReference type="Proteomes" id="UP001597277">
    <property type="component" value="Unassembled WGS sequence"/>
</dbReference>
<evidence type="ECO:0000256" key="1">
    <source>
        <dbReference type="SAM" id="MobiDB-lite"/>
    </source>
</evidence>
<proteinExistence type="predicted"/>
<protein>
    <recommendedName>
        <fullName evidence="5">DUF4190 domain-containing protein</fullName>
    </recommendedName>
</protein>
<evidence type="ECO:0000313" key="3">
    <source>
        <dbReference type="EMBL" id="MFD1718807.1"/>
    </source>
</evidence>
<name>A0ABW4L798_9MICO</name>
<reference evidence="4" key="1">
    <citation type="journal article" date="2019" name="Int. J. Syst. Evol. Microbiol.">
        <title>The Global Catalogue of Microorganisms (GCM) 10K type strain sequencing project: providing services to taxonomists for standard genome sequencing and annotation.</title>
        <authorList>
            <consortium name="The Broad Institute Genomics Platform"/>
            <consortium name="The Broad Institute Genome Sequencing Center for Infectious Disease"/>
            <person name="Wu L."/>
            <person name="Ma J."/>
        </authorList>
    </citation>
    <scope>NUCLEOTIDE SEQUENCE [LARGE SCALE GENOMIC DNA]</scope>
    <source>
        <strain evidence="4">JCM 17130</strain>
    </source>
</reference>
<evidence type="ECO:0008006" key="5">
    <source>
        <dbReference type="Google" id="ProtNLM"/>
    </source>
</evidence>
<sequence length="128" mass="12844">MSTNYPDPNDATGGYRPGGPGDPASQYGFTHPPAGHAQPPPGFGPPAGPPPGARPPGQQPGRYWSSGSGTGKGLAIVLVIMIVGFILTVGIFIVTIFFAVGSRSAATAEQSVTPAVRYEASAPAGPDS</sequence>
<feature type="transmembrane region" description="Helical" evidence="2">
    <location>
        <begin position="74"/>
        <end position="100"/>
    </location>
</feature>
<organism evidence="3 4">
    <name type="scientific">Georgenia deserti</name>
    <dbReference type="NCBI Taxonomy" id="2093781"/>
    <lineage>
        <taxon>Bacteria</taxon>
        <taxon>Bacillati</taxon>
        <taxon>Actinomycetota</taxon>
        <taxon>Actinomycetes</taxon>
        <taxon>Micrococcales</taxon>
        <taxon>Bogoriellaceae</taxon>
        <taxon>Georgenia</taxon>
    </lineage>
</organism>
<dbReference type="EMBL" id="JBHUEE010000007">
    <property type="protein sequence ID" value="MFD1718807.1"/>
    <property type="molecule type" value="Genomic_DNA"/>
</dbReference>
<comment type="caution">
    <text evidence="3">The sequence shown here is derived from an EMBL/GenBank/DDBJ whole genome shotgun (WGS) entry which is preliminary data.</text>
</comment>
<gene>
    <name evidence="3" type="ORF">ACFSE6_13245</name>
</gene>
<keyword evidence="2" id="KW-0472">Membrane</keyword>